<organism evidence="7 8">
    <name type="scientific">Hymenobacter cyanobacteriorum</name>
    <dbReference type="NCBI Taxonomy" id="2926463"/>
    <lineage>
        <taxon>Bacteria</taxon>
        <taxon>Pseudomonadati</taxon>
        <taxon>Bacteroidota</taxon>
        <taxon>Cytophagia</taxon>
        <taxon>Cytophagales</taxon>
        <taxon>Hymenobacteraceae</taxon>
        <taxon>Hymenobacter</taxon>
    </lineage>
</organism>
<dbReference type="RefSeq" id="WP_241937093.1">
    <property type="nucleotide sequence ID" value="NZ_JALBGC010000004.1"/>
</dbReference>
<sequence>MENTLQYGLSQLDMVNDGNGVTGLVPVNSIFKNESTGISPEEFLALEDAFKYEADYIYFRRFENRPSVAQVYIYDFTNDIEADEERLIELHKRLYNSGSVPMFFVFTKSKVTIFNCFEKPADGNKLKYKPLKTIELASKASRALSELAIEELQSFSGKSFDNGSFWENSKFSNSFNANNSAYEKLLSELKLALRDIVKERILPENIAKKLIVVSILIKYLEDRTDKNGDSVFPKDFFAQFMIGAEKFTDVLHDSIATLDLLDALARHFNGGVFEISDEERIIISETDISRFAQFLEGKLDGVQFVFWKLYSFNDLPVELISNIYEEFLGKQPGVVYTPPYLVNFLLDEAMPLSNDNTDFKILDPACGSGVFLVGAYRRLIQRWRKKNQWKLPSLAVLKKILIDNIYGIDKDSDATNLTVFSLSLALCDELTPIQIWKELRFDDLRKNNILSEDFFDVVLGRTSFNENDFDLIIGNPPFESVLSAPASVIERNVHRKRVIANLLKDGSKKDGTRIPLPDNQIALLFLEQCIPLCKSGGLVCLVQPSGPLLYNKSSAEFRRHLLLNYFVPQIVDFTHINRILFGERGDVATAAIFVKNEAAKEKGLLHITVRRSKIHKEKLYFELDNYDFHFVPRSLALNDPYIWKANFLGGSRYHQLISKLSNHRTIGEYISEKEEFSGWAMSEGYTLATKTDKQKLLGLQASGDAIKADDFEQKISAQFLTDKDHIPVKAFTIKGIDRNKISLLRDNYFHSKGKELVYNKPHILIKEIITNGELPTILLNEDLVFQRRIVGIHAPDEQYADLHKLANHISNNKLCGFYIAGTSGQYLINKSSAIYKQDIDNIPYPEDLSLLEINPSEQILIDDFNDYLLEFRRKGENSKAAKKDASQTILTKFGQVYCNALNTVYKSIKAHKPFETNTFICFPFYFGEKPNIEFPDSQHIEHHIAQLVEKDYGTSLRLIRMVRLYEQNIIYIIKPKKTRYWLRSIALRDSDETFSDLRKQGY</sequence>
<dbReference type="Proteomes" id="UP001139193">
    <property type="component" value="Unassembled WGS sequence"/>
</dbReference>
<dbReference type="PROSITE" id="PS00092">
    <property type="entry name" value="N6_MTASE"/>
    <property type="match status" value="1"/>
</dbReference>
<comment type="caution">
    <text evidence="7">The sequence shown here is derived from an EMBL/GenBank/DDBJ whole genome shotgun (WGS) entry which is preliminary data.</text>
</comment>
<evidence type="ECO:0000259" key="6">
    <source>
        <dbReference type="Pfam" id="PF07669"/>
    </source>
</evidence>
<name>A0A9X1VHB6_9BACT</name>
<keyword evidence="2 7" id="KW-0489">Methyltransferase</keyword>
<dbReference type="Gene3D" id="3.40.50.150">
    <property type="entry name" value="Vaccinia Virus protein VP39"/>
    <property type="match status" value="1"/>
</dbReference>
<dbReference type="GO" id="GO:0006304">
    <property type="term" value="P:DNA modification"/>
    <property type="evidence" value="ECO:0007669"/>
    <property type="project" value="InterPro"/>
</dbReference>
<dbReference type="InterPro" id="IPR011639">
    <property type="entry name" value="MethylTrfase_TaqI-like_dom"/>
</dbReference>
<dbReference type="EC" id="2.1.1.72" evidence="1"/>
<reference evidence="7" key="1">
    <citation type="submission" date="2022-03" db="EMBL/GenBank/DDBJ databases">
        <title>Bacterial whole genome sequence for Hymenobacter sp. DH14.</title>
        <authorList>
            <person name="Le V."/>
        </authorList>
    </citation>
    <scope>NUCLEOTIDE SEQUENCE</scope>
    <source>
        <strain evidence="7">DH14</strain>
    </source>
</reference>
<dbReference type="Pfam" id="PF07669">
    <property type="entry name" value="Eco57I"/>
    <property type="match status" value="1"/>
</dbReference>
<dbReference type="GO" id="GO:0009007">
    <property type="term" value="F:site-specific DNA-methyltransferase (adenine-specific) activity"/>
    <property type="evidence" value="ECO:0007669"/>
    <property type="project" value="UniProtKB-EC"/>
</dbReference>
<proteinExistence type="predicted"/>
<protein>
    <recommendedName>
        <fullName evidence="1">site-specific DNA-methyltransferase (adenine-specific)</fullName>
        <ecNumber evidence="1">2.1.1.72</ecNumber>
    </recommendedName>
</protein>
<keyword evidence="8" id="KW-1185">Reference proteome</keyword>
<dbReference type="GO" id="GO:0003676">
    <property type="term" value="F:nucleic acid binding"/>
    <property type="evidence" value="ECO:0007669"/>
    <property type="project" value="InterPro"/>
</dbReference>
<dbReference type="InterPro" id="IPR002052">
    <property type="entry name" value="DNA_methylase_N6_adenine_CS"/>
</dbReference>
<evidence type="ECO:0000313" key="7">
    <source>
        <dbReference type="EMBL" id="MCI1188866.1"/>
    </source>
</evidence>
<gene>
    <name evidence="7" type="ORF">MON38_15690</name>
</gene>
<evidence type="ECO:0000313" key="8">
    <source>
        <dbReference type="Proteomes" id="UP001139193"/>
    </source>
</evidence>
<evidence type="ECO:0000256" key="4">
    <source>
        <dbReference type="ARBA" id="ARBA00022691"/>
    </source>
</evidence>
<keyword evidence="3" id="KW-0808">Transferase</keyword>
<keyword evidence="4" id="KW-0949">S-adenosyl-L-methionine</keyword>
<dbReference type="PANTHER" id="PTHR33841">
    <property type="entry name" value="DNA METHYLTRANSFERASE YEEA-RELATED"/>
    <property type="match status" value="1"/>
</dbReference>
<dbReference type="SUPFAM" id="SSF53335">
    <property type="entry name" value="S-adenosyl-L-methionine-dependent methyltransferases"/>
    <property type="match status" value="1"/>
</dbReference>
<dbReference type="EMBL" id="JALBGC010000004">
    <property type="protein sequence ID" value="MCI1188866.1"/>
    <property type="molecule type" value="Genomic_DNA"/>
</dbReference>
<accession>A0A9X1VHB6</accession>
<dbReference type="PRINTS" id="PR00507">
    <property type="entry name" value="N12N6MTFRASE"/>
</dbReference>
<evidence type="ECO:0000256" key="2">
    <source>
        <dbReference type="ARBA" id="ARBA00022603"/>
    </source>
</evidence>
<dbReference type="CDD" id="cd02440">
    <property type="entry name" value="AdoMet_MTases"/>
    <property type="match status" value="1"/>
</dbReference>
<dbReference type="InterPro" id="IPR029063">
    <property type="entry name" value="SAM-dependent_MTases_sf"/>
</dbReference>
<dbReference type="InterPro" id="IPR050953">
    <property type="entry name" value="N4_N6_ade-DNA_methylase"/>
</dbReference>
<evidence type="ECO:0000256" key="3">
    <source>
        <dbReference type="ARBA" id="ARBA00022679"/>
    </source>
</evidence>
<dbReference type="PANTHER" id="PTHR33841:SF1">
    <property type="entry name" value="DNA METHYLTRANSFERASE A"/>
    <property type="match status" value="1"/>
</dbReference>
<evidence type="ECO:0000256" key="5">
    <source>
        <dbReference type="ARBA" id="ARBA00047942"/>
    </source>
</evidence>
<comment type="catalytic activity">
    <reaction evidence="5">
        <text>a 2'-deoxyadenosine in DNA + S-adenosyl-L-methionine = an N(6)-methyl-2'-deoxyadenosine in DNA + S-adenosyl-L-homocysteine + H(+)</text>
        <dbReference type="Rhea" id="RHEA:15197"/>
        <dbReference type="Rhea" id="RHEA-COMP:12418"/>
        <dbReference type="Rhea" id="RHEA-COMP:12419"/>
        <dbReference type="ChEBI" id="CHEBI:15378"/>
        <dbReference type="ChEBI" id="CHEBI:57856"/>
        <dbReference type="ChEBI" id="CHEBI:59789"/>
        <dbReference type="ChEBI" id="CHEBI:90615"/>
        <dbReference type="ChEBI" id="CHEBI:90616"/>
        <dbReference type="EC" id="2.1.1.72"/>
    </reaction>
</comment>
<dbReference type="GO" id="GO:0032259">
    <property type="term" value="P:methylation"/>
    <property type="evidence" value="ECO:0007669"/>
    <property type="project" value="UniProtKB-KW"/>
</dbReference>
<dbReference type="AlphaFoldDB" id="A0A9X1VHB6"/>
<feature type="domain" description="Type II methyltransferase M.TaqI-like" evidence="6">
    <location>
        <begin position="404"/>
        <end position="574"/>
    </location>
</feature>
<evidence type="ECO:0000256" key="1">
    <source>
        <dbReference type="ARBA" id="ARBA00011900"/>
    </source>
</evidence>